<organism evidence="3 4">
    <name type="scientific">Aspergillus ruber (strain CBS 135680)</name>
    <dbReference type="NCBI Taxonomy" id="1388766"/>
    <lineage>
        <taxon>Eukaryota</taxon>
        <taxon>Fungi</taxon>
        <taxon>Dikarya</taxon>
        <taxon>Ascomycota</taxon>
        <taxon>Pezizomycotina</taxon>
        <taxon>Eurotiomycetes</taxon>
        <taxon>Eurotiomycetidae</taxon>
        <taxon>Eurotiales</taxon>
        <taxon>Aspergillaceae</taxon>
        <taxon>Aspergillus</taxon>
        <taxon>Aspergillus subgen. Aspergillus</taxon>
    </lineage>
</organism>
<dbReference type="PANTHER" id="PTHR32019">
    <property type="entry name" value="R3H DOMAIN-CONTAINING PROTEIN 4"/>
    <property type="match status" value="1"/>
</dbReference>
<feature type="compositionally biased region" description="Basic and acidic residues" evidence="1">
    <location>
        <begin position="102"/>
        <end position="131"/>
    </location>
</feature>
<accession>A0A017S5L5</accession>
<dbReference type="RefSeq" id="XP_040635135.1">
    <property type="nucleotide sequence ID" value="XM_040782970.1"/>
</dbReference>
<reference evidence="4" key="1">
    <citation type="journal article" date="2014" name="Nat. Commun.">
        <title>Genomic adaptations of the halophilic Dead Sea filamentous fungus Eurotium rubrum.</title>
        <authorList>
            <person name="Kis-Papo T."/>
            <person name="Weig A.R."/>
            <person name="Riley R."/>
            <person name="Persoh D."/>
            <person name="Salamov A."/>
            <person name="Sun H."/>
            <person name="Lipzen A."/>
            <person name="Wasser S.P."/>
            <person name="Rambold G."/>
            <person name="Grigoriev I.V."/>
            <person name="Nevo E."/>
        </authorList>
    </citation>
    <scope>NUCLEOTIDE SEQUENCE [LARGE SCALE GENOMIC DNA]</scope>
    <source>
        <strain evidence="4">CBS 135680</strain>
    </source>
</reference>
<dbReference type="InterPro" id="IPR039629">
    <property type="entry name" value="R3HDM4"/>
</dbReference>
<dbReference type="AlphaFoldDB" id="A0A017S5L5"/>
<evidence type="ECO:0000256" key="1">
    <source>
        <dbReference type="SAM" id="MobiDB-lite"/>
    </source>
</evidence>
<dbReference type="SUPFAM" id="SSF82708">
    <property type="entry name" value="R3H domain"/>
    <property type="match status" value="1"/>
</dbReference>
<name>A0A017S5L5_ASPRC</name>
<evidence type="ECO:0000259" key="2">
    <source>
        <dbReference type="Pfam" id="PF13902"/>
    </source>
</evidence>
<gene>
    <name evidence="3" type="ORF">EURHEDRAFT_416501</name>
</gene>
<dbReference type="GO" id="GO:0003676">
    <property type="term" value="F:nucleic acid binding"/>
    <property type="evidence" value="ECO:0007669"/>
    <property type="project" value="InterPro"/>
</dbReference>
<dbReference type="InterPro" id="IPR025952">
    <property type="entry name" value="R3H-assoc_dom"/>
</dbReference>
<feature type="domain" description="R3H-associated N-terminal" evidence="2">
    <location>
        <begin position="104"/>
        <end position="179"/>
    </location>
</feature>
<feature type="region of interest" description="Disordered" evidence="1">
    <location>
        <begin position="75"/>
        <end position="131"/>
    </location>
</feature>
<dbReference type="PANTHER" id="PTHR32019:SF2">
    <property type="entry name" value="R3H DOMAIN-CONTAINING PROTEIN 4"/>
    <property type="match status" value="1"/>
</dbReference>
<proteinExistence type="predicted"/>
<dbReference type="EMBL" id="KK088445">
    <property type="protein sequence ID" value="EYE91445.1"/>
    <property type="molecule type" value="Genomic_DNA"/>
</dbReference>
<dbReference type="GeneID" id="63698094"/>
<evidence type="ECO:0000313" key="3">
    <source>
        <dbReference type="EMBL" id="EYE91445.1"/>
    </source>
</evidence>
<dbReference type="STRING" id="1388766.A0A017S5L5"/>
<dbReference type="HOGENOM" id="CLU_064119_0_0_1"/>
<keyword evidence="4" id="KW-1185">Reference proteome</keyword>
<dbReference type="CDD" id="cd02325">
    <property type="entry name" value="R3H"/>
    <property type="match status" value="1"/>
</dbReference>
<dbReference type="OrthoDB" id="10256743at2759"/>
<dbReference type="Proteomes" id="UP000019804">
    <property type="component" value="Unassembled WGS sequence"/>
</dbReference>
<sequence>MAIHPELHQPHDPPQGSLTLQQTHAISAWTEQATASLEDLTLSEPIDVNDESRSLRGASLPLTIPLDDIPVTDHRSSRVRLATRTSAPKEPQEAKVPTVSFRKREPLRRDSLRRREALQKGKDGSRRRQRWENDRLLHNPWAEPPSPNDWVVGPTYPRHEHVPYYLAPLWDHHYAHIDKKTTVTKEEKHRIPKELRLRLKHARAARGMLQDLEEDIRQFIHNWNEKQLLLHREGLQDAPESDDSEDEVVFVGRNGQMHDSPAHKTRLQEIREAMYTHDERDGEKMVLESQVEDRTARFGRWLVHSIASYYGLHTWSVTVGEPARREAYVGFRPPAPDRRGLISVCRQEAMIKPGEALPPPLSTQI</sequence>
<protein>
    <recommendedName>
        <fullName evidence="2">R3H-associated N-terminal domain-containing protein</fullName>
    </recommendedName>
</protein>
<dbReference type="InterPro" id="IPR036867">
    <property type="entry name" value="R3H_dom_sf"/>
</dbReference>
<evidence type="ECO:0000313" key="4">
    <source>
        <dbReference type="Proteomes" id="UP000019804"/>
    </source>
</evidence>
<dbReference type="Pfam" id="PF13902">
    <property type="entry name" value="R3H-assoc"/>
    <property type="match status" value="1"/>
</dbReference>